<evidence type="ECO:0000313" key="2">
    <source>
        <dbReference type="Proteomes" id="UP000008311"/>
    </source>
</evidence>
<accession>B9SQU4</accession>
<dbReference type="InParanoid" id="B9SQU4"/>
<dbReference type="SUPFAM" id="SSF82199">
    <property type="entry name" value="SET domain"/>
    <property type="match status" value="1"/>
</dbReference>
<dbReference type="eggNOG" id="KOG1082">
    <property type="taxonomic scope" value="Eukaryota"/>
</dbReference>
<name>B9SQU4_RICCO</name>
<keyword evidence="2" id="KW-1185">Reference proteome</keyword>
<organism evidence="1 2">
    <name type="scientific">Ricinus communis</name>
    <name type="common">Castor bean</name>
    <dbReference type="NCBI Taxonomy" id="3988"/>
    <lineage>
        <taxon>Eukaryota</taxon>
        <taxon>Viridiplantae</taxon>
        <taxon>Streptophyta</taxon>
        <taxon>Embryophyta</taxon>
        <taxon>Tracheophyta</taxon>
        <taxon>Spermatophyta</taxon>
        <taxon>Magnoliopsida</taxon>
        <taxon>eudicotyledons</taxon>
        <taxon>Gunneridae</taxon>
        <taxon>Pentapetalae</taxon>
        <taxon>rosids</taxon>
        <taxon>fabids</taxon>
        <taxon>Malpighiales</taxon>
        <taxon>Euphorbiaceae</taxon>
        <taxon>Acalyphoideae</taxon>
        <taxon>Acalypheae</taxon>
        <taxon>Ricinus</taxon>
    </lineage>
</organism>
<dbReference type="STRING" id="3988.B9SQU4"/>
<sequence length="318" mass="35617">METKFEYVEDKDLPQLLHEDGSRKNNVNATAEDFKSMDTESIDLGDKVDSLLNSHLNVASSPAGEVKLDFPQLLCKDGSLEKNNVNTKAEGLKSTDTKSIDLEVVCEDGSSEKNNVNAKGVDRKSIDFEVKGDRFSNSQFYVASSSKEEVKLCLICDTSSQSDFWIPSIDEVVKVVEDECIQNYGASVLFEDDPKKDSYFFCPSCPLERSENNVSSSCKGHLVRKCIRECWCKYGCNKNCGNRVVQRGITGNLQVFWMPEVNGWGLQTVESLPRGAFVCEYIGEIETTLAPIIARTYLASFTKREVAAMEELIWDYGY</sequence>
<dbReference type="AlphaFoldDB" id="B9SQU4"/>
<dbReference type="InterPro" id="IPR046341">
    <property type="entry name" value="SET_dom_sf"/>
</dbReference>
<protein>
    <submittedName>
        <fullName evidence="1">Set domain protein, putative</fullName>
    </submittedName>
</protein>
<proteinExistence type="predicted"/>
<dbReference type="PANTHER" id="PTHR46450:SF20">
    <property type="entry name" value="DOMAIN PROTEIN, PUTATIVE-RELATED"/>
    <property type="match status" value="1"/>
</dbReference>
<dbReference type="EMBL" id="EQ974090">
    <property type="protein sequence ID" value="EEF34035.1"/>
    <property type="molecule type" value="Genomic_DNA"/>
</dbReference>
<dbReference type="PANTHER" id="PTHR46450">
    <property type="entry name" value="INACTIVE HISTONE-LYSINE N-METHYLTRANSFERASE SUVR1-RELATED"/>
    <property type="match status" value="1"/>
</dbReference>
<evidence type="ECO:0000313" key="1">
    <source>
        <dbReference type="EMBL" id="EEF34035.1"/>
    </source>
</evidence>
<dbReference type="Gene3D" id="2.170.270.10">
    <property type="entry name" value="SET domain"/>
    <property type="match status" value="1"/>
</dbReference>
<dbReference type="Proteomes" id="UP000008311">
    <property type="component" value="Unassembled WGS sequence"/>
</dbReference>
<reference evidence="2" key="1">
    <citation type="journal article" date="2010" name="Nat. Biotechnol.">
        <title>Draft genome sequence of the oilseed species Ricinus communis.</title>
        <authorList>
            <person name="Chan A.P."/>
            <person name="Crabtree J."/>
            <person name="Zhao Q."/>
            <person name="Lorenzi H."/>
            <person name="Orvis J."/>
            <person name="Puiu D."/>
            <person name="Melake-Berhan A."/>
            <person name="Jones K.M."/>
            <person name="Redman J."/>
            <person name="Chen G."/>
            <person name="Cahoon E.B."/>
            <person name="Gedil M."/>
            <person name="Stanke M."/>
            <person name="Haas B.J."/>
            <person name="Wortman J.R."/>
            <person name="Fraser-Liggett C.M."/>
            <person name="Ravel J."/>
            <person name="Rabinowicz P.D."/>
        </authorList>
    </citation>
    <scope>NUCLEOTIDE SEQUENCE [LARGE SCALE GENOMIC DNA]</scope>
    <source>
        <strain evidence="2">cv. Hale</strain>
    </source>
</reference>
<gene>
    <name evidence="1" type="ORF">RCOM_1217800</name>
</gene>